<dbReference type="AlphaFoldDB" id="A0A8H5BY85"/>
<feature type="domain" description="C2H2-type" evidence="2">
    <location>
        <begin position="7"/>
        <end position="35"/>
    </location>
</feature>
<protein>
    <recommendedName>
        <fullName evidence="2">C2H2-type domain-containing protein</fullName>
    </recommendedName>
</protein>
<dbReference type="EMBL" id="JAACJK010000114">
    <property type="protein sequence ID" value="KAF5331404.1"/>
    <property type="molecule type" value="Genomic_DNA"/>
</dbReference>
<keyword evidence="4" id="KW-1185">Reference proteome</keyword>
<keyword evidence="1" id="KW-0862">Zinc</keyword>
<dbReference type="Pfam" id="PF18759">
    <property type="entry name" value="Plavaka"/>
    <property type="match status" value="1"/>
</dbReference>
<proteinExistence type="predicted"/>
<gene>
    <name evidence="3" type="ORF">D9611_011841</name>
</gene>
<keyword evidence="1" id="KW-0479">Metal-binding</keyword>
<organism evidence="3 4">
    <name type="scientific">Ephemerocybe angulata</name>
    <dbReference type="NCBI Taxonomy" id="980116"/>
    <lineage>
        <taxon>Eukaryota</taxon>
        <taxon>Fungi</taxon>
        <taxon>Dikarya</taxon>
        <taxon>Basidiomycota</taxon>
        <taxon>Agaricomycotina</taxon>
        <taxon>Agaricomycetes</taxon>
        <taxon>Agaricomycetidae</taxon>
        <taxon>Agaricales</taxon>
        <taxon>Agaricineae</taxon>
        <taxon>Psathyrellaceae</taxon>
        <taxon>Ephemerocybe</taxon>
    </lineage>
</organism>
<keyword evidence="1" id="KW-0863">Zinc-finger</keyword>
<evidence type="ECO:0000256" key="1">
    <source>
        <dbReference type="PROSITE-ProRule" id="PRU00042"/>
    </source>
</evidence>
<dbReference type="PROSITE" id="PS50157">
    <property type="entry name" value="ZINC_FINGER_C2H2_2"/>
    <property type="match status" value="1"/>
</dbReference>
<accession>A0A8H5BY85</accession>
<sequence>MSEASAYECVDCGKTYSAPRFLESHQRSCRKAKRSFSQILEETRLLWEAKKRRRLDAAQEISQPPVIEQPGEEEIVNEEEVTSVVVRSTRQIRQNPRYLDNGWENVNEVTEEVVSVAVRSKREIRRNPRYLDNGWETAPIEINDDIAALASTSRVKLSDIRRLIPVPHPGTVNTDPDSILTPKDFTKAGLCLAEASNRFSPTAPLLAGTPLYGPFPNRSSFEVAEWFWNSNSKSFLEFQKLMGIFKQPTFSFEDMLSTNWAQTFKSLGANKHDLTDDDGAWIDDDGWKATKISIDVPFHSHMRGAPGTKPHNVGVLHHRSIMSVIKEKISNVDAFSQFHYTPYKSTWKPTEDDPEVELYGEMYASRAFREAHEEVQRLPRNEGNAGLERVVIGLMFSSDATSLTHFGPASLWPCYLMFANESKSRRCEPNERLCHHIAYFQTVSCHLPLHWRNHS</sequence>
<evidence type="ECO:0000313" key="3">
    <source>
        <dbReference type="EMBL" id="KAF5331404.1"/>
    </source>
</evidence>
<reference evidence="3 4" key="1">
    <citation type="journal article" date="2020" name="ISME J.">
        <title>Uncovering the hidden diversity of litter-decomposition mechanisms in mushroom-forming fungi.</title>
        <authorList>
            <person name="Floudas D."/>
            <person name="Bentzer J."/>
            <person name="Ahren D."/>
            <person name="Johansson T."/>
            <person name="Persson P."/>
            <person name="Tunlid A."/>
        </authorList>
    </citation>
    <scope>NUCLEOTIDE SEQUENCE [LARGE SCALE GENOMIC DNA]</scope>
    <source>
        <strain evidence="3 4">CBS 175.51</strain>
    </source>
</reference>
<dbReference type="Proteomes" id="UP000541558">
    <property type="component" value="Unassembled WGS sequence"/>
</dbReference>
<dbReference type="GO" id="GO:0008270">
    <property type="term" value="F:zinc ion binding"/>
    <property type="evidence" value="ECO:0007669"/>
    <property type="project" value="UniProtKB-KW"/>
</dbReference>
<comment type="caution">
    <text evidence="3">The sequence shown here is derived from an EMBL/GenBank/DDBJ whole genome shotgun (WGS) entry which is preliminary data.</text>
</comment>
<dbReference type="InterPro" id="IPR013087">
    <property type="entry name" value="Znf_C2H2_type"/>
</dbReference>
<name>A0A8H5BY85_9AGAR</name>
<dbReference type="InterPro" id="IPR041078">
    <property type="entry name" value="Plavaka"/>
</dbReference>
<evidence type="ECO:0000313" key="4">
    <source>
        <dbReference type="Proteomes" id="UP000541558"/>
    </source>
</evidence>
<dbReference type="OrthoDB" id="3208495at2759"/>
<evidence type="ECO:0000259" key="2">
    <source>
        <dbReference type="PROSITE" id="PS50157"/>
    </source>
</evidence>